<dbReference type="EMBL" id="CP036422">
    <property type="protein sequence ID" value="QFU75284.1"/>
    <property type="molecule type" value="Genomic_DNA"/>
</dbReference>
<feature type="transmembrane region" description="Helical" evidence="4">
    <location>
        <begin position="43"/>
        <end position="62"/>
    </location>
</feature>
<feature type="transmembrane region" description="Helical" evidence="4">
    <location>
        <begin position="99"/>
        <end position="115"/>
    </location>
</feature>
<accession>A0A5P9NJ84</accession>
<reference evidence="6 7" key="1">
    <citation type="submission" date="2019-02" db="EMBL/GenBank/DDBJ databases">
        <authorList>
            <person name="Li S.-H."/>
        </authorList>
    </citation>
    <scope>NUCLEOTIDE SEQUENCE [LARGE SCALE GENOMIC DNA]</scope>
    <source>
        <strain evidence="6 7">IMCC14385</strain>
    </source>
</reference>
<dbReference type="InterPro" id="IPR050469">
    <property type="entry name" value="Diguanylate_Cyclase"/>
</dbReference>
<comment type="catalytic activity">
    <reaction evidence="3">
        <text>2 GTP = 3',3'-c-di-GMP + 2 diphosphate</text>
        <dbReference type="Rhea" id="RHEA:24898"/>
        <dbReference type="ChEBI" id="CHEBI:33019"/>
        <dbReference type="ChEBI" id="CHEBI:37565"/>
        <dbReference type="ChEBI" id="CHEBI:58805"/>
        <dbReference type="EC" id="2.7.7.65"/>
    </reaction>
</comment>
<dbReference type="GO" id="GO:0005886">
    <property type="term" value="C:plasma membrane"/>
    <property type="evidence" value="ECO:0007669"/>
    <property type="project" value="TreeGrafter"/>
</dbReference>
<proteinExistence type="predicted"/>
<evidence type="ECO:0000256" key="3">
    <source>
        <dbReference type="ARBA" id="ARBA00034247"/>
    </source>
</evidence>
<evidence type="ECO:0000313" key="7">
    <source>
        <dbReference type="Proteomes" id="UP000326287"/>
    </source>
</evidence>
<evidence type="ECO:0000256" key="1">
    <source>
        <dbReference type="ARBA" id="ARBA00001946"/>
    </source>
</evidence>
<feature type="transmembrane region" description="Helical" evidence="4">
    <location>
        <begin position="153"/>
        <end position="172"/>
    </location>
</feature>
<sequence length="392" mass="42625">MEQIFTENWATMHLGLIFSLTLAQMLVVYVLSDSYSPPAGLGLYTVYFMTALIGWITVTLQQSTSAPIGANLPSVTAMINSYILFAAAGQRAGIHQGRIILGVICLLATLSMFFLPSEHMVYAHCAAVTLFVGAAGALCAIRSIRTRNVGDAIIAYAALLTVVGLPVALYYLAVENNPSMSQTVIFGIYSWSFALITIGFLASVLIEYQQHLSHLATEDPLTRLLNRRGLEDALQVSFAHATRHGHPTAAIVADIDHFKKVNDNFGHDTGDQVIRFVANSIQHLCRGSDVVARTGGEEFLLVLPETDLDAARILAERIRAMIGEQPLHLDGQRIAITISLGVACIEGDIDLDHLIQEADQAMYLAKQGGRNRVASVENKPVRIRSTVIKEQA</sequence>
<feature type="transmembrane region" description="Helical" evidence="4">
    <location>
        <begin position="68"/>
        <end position="87"/>
    </location>
</feature>
<dbReference type="GO" id="GO:0052621">
    <property type="term" value="F:diguanylate cyclase activity"/>
    <property type="evidence" value="ECO:0007669"/>
    <property type="project" value="UniProtKB-EC"/>
</dbReference>
<dbReference type="GO" id="GO:0043709">
    <property type="term" value="P:cell adhesion involved in single-species biofilm formation"/>
    <property type="evidence" value="ECO:0007669"/>
    <property type="project" value="TreeGrafter"/>
</dbReference>
<evidence type="ECO:0000256" key="4">
    <source>
        <dbReference type="SAM" id="Phobius"/>
    </source>
</evidence>
<dbReference type="FunFam" id="3.30.70.270:FF:000001">
    <property type="entry name" value="Diguanylate cyclase domain protein"/>
    <property type="match status" value="1"/>
</dbReference>
<dbReference type="SUPFAM" id="SSF55073">
    <property type="entry name" value="Nucleotide cyclase"/>
    <property type="match status" value="1"/>
</dbReference>
<protein>
    <recommendedName>
        <fullName evidence="2">diguanylate cyclase</fullName>
        <ecNumber evidence="2">2.7.7.65</ecNumber>
    </recommendedName>
</protein>
<dbReference type="PROSITE" id="PS50887">
    <property type="entry name" value="GGDEF"/>
    <property type="match status" value="1"/>
</dbReference>
<evidence type="ECO:0000259" key="5">
    <source>
        <dbReference type="PROSITE" id="PS50887"/>
    </source>
</evidence>
<dbReference type="InterPro" id="IPR000160">
    <property type="entry name" value="GGDEF_dom"/>
</dbReference>
<dbReference type="OrthoDB" id="9812260at2"/>
<keyword evidence="4" id="KW-0472">Membrane</keyword>
<dbReference type="PANTHER" id="PTHR45138:SF9">
    <property type="entry name" value="DIGUANYLATE CYCLASE DGCM-RELATED"/>
    <property type="match status" value="1"/>
</dbReference>
<comment type="cofactor">
    <cofactor evidence="1">
        <name>Mg(2+)</name>
        <dbReference type="ChEBI" id="CHEBI:18420"/>
    </cofactor>
</comment>
<evidence type="ECO:0000256" key="2">
    <source>
        <dbReference type="ARBA" id="ARBA00012528"/>
    </source>
</evidence>
<name>A0A5P9NJ84_9GAMM</name>
<dbReference type="Pfam" id="PF00990">
    <property type="entry name" value="GGDEF"/>
    <property type="match status" value="1"/>
</dbReference>
<dbReference type="EC" id="2.7.7.65" evidence="2"/>
<feature type="transmembrane region" description="Helical" evidence="4">
    <location>
        <begin position="121"/>
        <end position="141"/>
    </location>
</feature>
<dbReference type="GO" id="GO:1902201">
    <property type="term" value="P:negative regulation of bacterial-type flagellum-dependent cell motility"/>
    <property type="evidence" value="ECO:0007669"/>
    <property type="project" value="TreeGrafter"/>
</dbReference>
<gene>
    <name evidence="6" type="ORF">EY643_06255</name>
</gene>
<dbReference type="InterPro" id="IPR043128">
    <property type="entry name" value="Rev_trsase/Diguanyl_cyclase"/>
</dbReference>
<keyword evidence="4" id="KW-1133">Transmembrane helix</keyword>
<dbReference type="CDD" id="cd01949">
    <property type="entry name" value="GGDEF"/>
    <property type="match status" value="1"/>
</dbReference>
<dbReference type="AlphaFoldDB" id="A0A5P9NJ84"/>
<feature type="domain" description="GGDEF" evidence="5">
    <location>
        <begin position="246"/>
        <end position="378"/>
    </location>
</feature>
<feature type="transmembrane region" description="Helical" evidence="4">
    <location>
        <begin position="184"/>
        <end position="206"/>
    </location>
</feature>
<keyword evidence="4" id="KW-0812">Transmembrane</keyword>
<dbReference type="InterPro" id="IPR029787">
    <property type="entry name" value="Nucleotide_cyclase"/>
</dbReference>
<dbReference type="PANTHER" id="PTHR45138">
    <property type="entry name" value="REGULATORY COMPONENTS OF SENSORY TRANSDUCTION SYSTEM"/>
    <property type="match status" value="1"/>
</dbReference>
<keyword evidence="7" id="KW-1185">Reference proteome</keyword>
<organism evidence="6 7">
    <name type="scientific">Halioglobus maricola</name>
    <dbReference type="NCBI Taxonomy" id="2601894"/>
    <lineage>
        <taxon>Bacteria</taxon>
        <taxon>Pseudomonadati</taxon>
        <taxon>Pseudomonadota</taxon>
        <taxon>Gammaproteobacteria</taxon>
        <taxon>Cellvibrionales</taxon>
        <taxon>Halieaceae</taxon>
        <taxon>Halioglobus</taxon>
    </lineage>
</organism>
<feature type="transmembrane region" description="Helical" evidence="4">
    <location>
        <begin position="12"/>
        <end position="31"/>
    </location>
</feature>
<dbReference type="KEGG" id="halc:EY643_06255"/>
<evidence type="ECO:0000313" key="6">
    <source>
        <dbReference type="EMBL" id="QFU75284.1"/>
    </source>
</evidence>
<dbReference type="SMART" id="SM00267">
    <property type="entry name" value="GGDEF"/>
    <property type="match status" value="1"/>
</dbReference>
<dbReference type="NCBIfam" id="TIGR00254">
    <property type="entry name" value="GGDEF"/>
    <property type="match status" value="1"/>
</dbReference>
<dbReference type="Proteomes" id="UP000326287">
    <property type="component" value="Chromosome"/>
</dbReference>
<dbReference type="Gene3D" id="3.30.70.270">
    <property type="match status" value="1"/>
</dbReference>
<dbReference type="RefSeq" id="WP_152661390.1">
    <property type="nucleotide sequence ID" value="NZ_CP036422.1"/>
</dbReference>